<reference evidence="2 3" key="2">
    <citation type="submission" date="2018-11" db="EMBL/GenBank/DDBJ databases">
        <authorList>
            <consortium name="Pathogen Informatics"/>
        </authorList>
    </citation>
    <scope>NUCLEOTIDE SEQUENCE [LARGE SCALE GENOMIC DNA]</scope>
    <source>
        <strain evidence="2 3">Egypt</strain>
    </source>
</reference>
<evidence type="ECO:0000313" key="3">
    <source>
        <dbReference type="Proteomes" id="UP000272942"/>
    </source>
</evidence>
<dbReference type="Proteomes" id="UP000272942">
    <property type="component" value="Unassembled WGS sequence"/>
</dbReference>
<dbReference type="AlphaFoldDB" id="A0A183A6M2"/>
<dbReference type="InterPro" id="IPR016187">
    <property type="entry name" value="CTDL_fold"/>
</dbReference>
<dbReference type="SUPFAM" id="SSF56436">
    <property type="entry name" value="C-type lectin-like"/>
    <property type="match status" value="1"/>
</dbReference>
<dbReference type="InterPro" id="IPR016186">
    <property type="entry name" value="C-type_lectin-like/link_sf"/>
</dbReference>
<evidence type="ECO:0000313" key="4">
    <source>
        <dbReference type="WBParaSite" id="ECPE_0000261001-mRNA-1"/>
    </source>
</evidence>
<accession>A0A183A6M2</accession>
<evidence type="ECO:0000313" key="2">
    <source>
        <dbReference type="EMBL" id="VDP66954.1"/>
    </source>
</evidence>
<sequence length="244" mass="26881">MTSEDILSGIQGNNQQHDCELREGPPGEQGPPGVCSIEQCREAALPGPPGPPGEKGDKGDPGQFDVNDERSVSFVREMVKNYLSLPEIHDLFRGPRGDPGKCVCEKPNDSPSAMVFERESDLSKTSHTLPIGTMAYVKEVDTFYLKTGDKTNTWRVISMLYLVARNERLRGDLRQGNRLTGAHAGSIYACQRSANAVGLGRAFYPLISTDVFNMDYVVPPTYRYGVPLVNVNVSRHSPCHQMPQ</sequence>
<dbReference type="OrthoDB" id="5983381at2759"/>
<reference evidence="4" key="1">
    <citation type="submission" date="2016-06" db="UniProtKB">
        <authorList>
            <consortium name="WormBaseParasite"/>
        </authorList>
    </citation>
    <scope>IDENTIFICATION</scope>
</reference>
<dbReference type="WBParaSite" id="ECPE_0000261001-mRNA-1">
    <property type="protein sequence ID" value="ECPE_0000261001-mRNA-1"/>
    <property type="gene ID" value="ECPE_0000261001"/>
</dbReference>
<dbReference type="EMBL" id="UZAN01039725">
    <property type="protein sequence ID" value="VDP66954.1"/>
    <property type="molecule type" value="Genomic_DNA"/>
</dbReference>
<feature type="region of interest" description="Disordered" evidence="1">
    <location>
        <begin position="1"/>
        <end position="66"/>
    </location>
</feature>
<feature type="compositionally biased region" description="Polar residues" evidence="1">
    <location>
        <begin position="1"/>
        <end position="16"/>
    </location>
</feature>
<name>A0A183A6M2_9TREM</name>
<proteinExistence type="predicted"/>
<organism evidence="4">
    <name type="scientific">Echinostoma caproni</name>
    <dbReference type="NCBI Taxonomy" id="27848"/>
    <lineage>
        <taxon>Eukaryota</taxon>
        <taxon>Metazoa</taxon>
        <taxon>Spiralia</taxon>
        <taxon>Lophotrochozoa</taxon>
        <taxon>Platyhelminthes</taxon>
        <taxon>Trematoda</taxon>
        <taxon>Digenea</taxon>
        <taxon>Plagiorchiida</taxon>
        <taxon>Echinostomata</taxon>
        <taxon>Echinostomatoidea</taxon>
        <taxon>Echinostomatidae</taxon>
        <taxon>Echinostoma</taxon>
    </lineage>
</organism>
<keyword evidence="3" id="KW-1185">Reference proteome</keyword>
<gene>
    <name evidence="2" type="ORF">ECPE_LOCUS2607</name>
</gene>
<protein>
    <submittedName>
        <fullName evidence="4">Endostatin domain-containing protein</fullName>
    </submittedName>
</protein>
<dbReference type="Gene3D" id="3.10.100.10">
    <property type="entry name" value="Mannose-Binding Protein A, subunit A"/>
    <property type="match status" value="1"/>
</dbReference>
<evidence type="ECO:0000256" key="1">
    <source>
        <dbReference type="SAM" id="MobiDB-lite"/>
    </source>
</evidence>